<feature type="region of interest" description="Disordered" evidence="1">
    <location>
        <begin position="340"/>
        <end position="436"/>
    </location>
</feature>
<feature type="compositionally biased region" description="Basic and acidic residues" evidence="1">
    <location>
        <begin position="385"/>
        <end position="400"/>
    </location>
</feature>
<proteinExistence type="predicted"/>
<feature type="compositionally biased region" description="Basic and acidic residues" evidence="1">
    <location>
        <begin position="96"/>
        <end position="116"/>
    </location>
</feature>
<dbReference type="Pfam" id="PF18821">
    <property type="entry name" value="LPD7"/>
    <property type="match status" value="1"/>
</dbReference>
<feature type="compositionally biased region" description="Basic and acidic residues" evidence="1">
    <location>
        <begin position="740"/>
        <end position="755"/>
    </location>
</feature>
<feature type="region of interest" description="Disordered" evidence="1">
    <location>
        <begin position="550"/>
        <end position="619"/>
    </location>
</feature>
<feature type="domain" description="Toprim" evidence="2">
    <location>
        <begin position="212"/>
        <end position="298"/>
    </location>
</feature>
<dbReference type="Pfam" id="PF08707">
    <property type="entry name" value="PriCT_2"/>
    <property type="match status" value="1"/>
</dbReference>
<dbReference type="InterPro" id="IPR034154">
    <property type="entry name" value="TOPRIM_DnaG/twinkle"/>
</dbReference>
<dbReference type="Pfam" id="PF13362">
    <property type="entry name" value="Toprim_3"/>
    <property type="match status" value="1"/>
</dbReference>
<evidence type="ECO:0000313" key="3">
    <source>
        <dbReference type="EMBL" id="RPD90191.1"/>
    </source>
</evidence>
<dbReference type="InterPro" id="IPR014819">
    <property type="entry name" value="PriCT_2"/>
</dbReference>
<feature type="compositionally biased region" description="Polar residues" evidence="1">
    <location>
        <begin position="350"/>
        <end position="369"/>
    </location>
</feature>
<evidence type="ECO:0000256" key="1">
    <source>
        <dbReference type="SAM" id="MobiDB-lite"/>
    </source>
</evidence>
<feature type="compositionally biased region" description="Basic and acidic residues" evidence="1">
    <location>
        <begin position="564"/>
        <end position="601"/>
    </location>
</feature>
<dbReference type="OrthoDB" id="8905164at2"/>
<keyword evidence="4" id="KW-1185">Reference proteome</keyword>
<dbReference type="EMBL" id="RPFL01000004">
    <property type="protein sequence ID" value="RPD90191.1"/>
    <property type="molecule type" value="Genomic_DNA"/>
</dbReference>
<comment type="caution">
    <text evidence="3">The sequence shown here is derived from an EMBL/GenBank/DDBJ whole genome shotgun (WGS) entry which is preliminary data.</text>
</comment>
<evidence type="ECO:0000259" key="2">
    <source>
        <dbReference type="PROSITE" id="PS50880"/>
    </source>
</evidence>
<dbReference type="PROSITE" id="PS50880">
    <property type="entry name" value="TOPRIM"/>
    <property type="match status" value="1"/>
</dbReference>
<evidence type="ECO:0000313" key="4">
    <source>
        <dbReference type="Proteomes" id="UP000272412"/>
    </source>
</evidence>
<dbReference type="RefSeq" id="WP_123803751.1">
    <property type="nucleotide sequence ID" value="NZ_RPFL01000004.1"/>
</dbReference>
<dbReference type="InterPro" id="IPR006171">
    <property type="entry name" value="TOPRIM_dom"/>
</dbReference>
<gene>
    <name evidence="3" type="ORF">EGK74_02555</name>
</gene>
<dbReference type="InterPro" id="IPR040677">
    <property type="entry name" value="LPD7"/>
</dbReference>
<accession>A0A3N4N287</accession>
<feature type="region of interest" description="Disordered" evidence="1">
    <location>
        <begin position="84"/>
        <end position="116"/>
    </location>
</feature>
<protein>
    <submittedName>
        <fullName evidence="3">Toprim domain-containing protein</fullName>
    </submittedName>
</protein>
<organism evidence="3 4">
    <name type="scientific">Neisseria weixii</name>
    <dbReference type="NCBI Taxonomy" id="1853276"/>
    <lineage>
        <taxon>Bacteria</taxon>
        <taxon>Pseudomonadati</taxon>
        <taxon>Pseudomonadota</taxon>
        <taxon>Betaproteobacteria</taxon>
        <taxon>Neisseriales</taxon>
        <taxon>Neisseriaceae</taxon>
        <taxon>Neisseria</taxon>
    </lineage>
</organism>
<feature type="region of interest" description="Disordered" evidence="1">
    <location>
        <begin position="713"/>
        <end position="755"/>
    </location>
</feature>
<reference evidence="3 4" key="1">
    <citation type="submission" date="2018-11" db="EMBL/GenBank/DDBJ databases">
        <title>Neisseria weixii sp. nov. isolated from the rectal contents of plateau pika (Ochotona cruzoniae).</title>
        <authorList>
            <person name="Zhang G."/>
        </authorList>
    </citation>
    <scope>NUCLEOTIDE SEQUENCE [LARGE SCALE GENOMIC DNA]</scope>
    <source>
        <strain evidence="3 4">10009</strain>
    </source>
</reference>
<feature type="compositionally biased region" description="Polar residues" evidence="1">
    <location>
        <begin position="602"/>
        <end position="617"/>
    </location>
</feature>
<sequence>MSDIDNIRSALSYIEPHDRDDWWHIGAALKDELGENGFGLWDEWSQRGDSYSARGAKTTWKSLKPGMWHIETVWKMALQNGWKPDKPYTPPSAEEVAQRKAESEARRQAAEAERQRTWQKVKGTAQTVWKNSRPADLTHPYLLAKGITDAATVAGLRLNEYQGDINLVIPVLYGREIVNLQSINQDGGKRFLSGGQLEGGYAFIGKSEDVDNGVVLAEGYATAASIHQATGRPVIIAFNAGNMVTVAERLSQTLPEQVPVVIAVDNDASQTGIKKARQAAAFFNGQATAVQPEFTMTQIQRFQKGKGVDEKGRPPLPSDFNDLHNLAGTEAVRAAFENRFRRPEPNPEPSQTAGKTESDIPSQQEQQMKTETRAATAAEANSIEFDDHTQERSDRTKEPEQNEPQQKTAGETGKQVKTGSKPDIQTAAMPSEKSKKAVLDLDYRIPDTLKTRYHAVGGKFYSAADGKTVLFEDKGRRLKTSLQDPQTVKDMLEVVKAKGWDNIKISGSKEFRQMMFIEAAAQGIKTSGYTPTQADLQQVEALRERYAKNGIEPVLTRGQQRQAETAKPEHEKTQTKPEQEQGERVRSEPDREMPAAAERLKAQSTMPSESQVNSSPRADTDIGVPVHSLGQEEVPAEVVHQTDNMKAAAQDTRFVSAKTVYTEKARKLSKNEQKKLAFYERGVTDTLRGLEGGTRTDALRNYYEHTAKMMKGGKLDLPHPIQIPSHTQTPVGQKPVLEQQPRHERSQEQEPEISR</sequence>
<feature type="region of interest" description="Disordered" evidence="1">
    <location>
        <begin position="303"/>
        <end position="323"/>
    </location>
</feature>
<dbReference type="Proteomes" id="UP000272412">
    <property type="component" value="Unassembled WGS sequence"/>
</dbReference>
<dbReference type="AlphaFoldDB" id="A0A3N4N287"/>
<dbReference type="GO" id="GO:0016817">
    <property type="term" value="F:hydrolase activity, acting on acid anhydrides"/>
    <property type="evidence" value="ECO:0007669"/>
    <property type="project" value="InterPro"/>
</dbReference>
<name>A0A3N4N287_9NEIS</name>
<dbReference type="CDD" id="cd01029">
    <property type="entry name" value="TOPRIM_primases"/>
    <property type="match status" value="1"/>
</dbReference>